<sequence>MHGKFRIGSYDTSVPAQIFGKTDKNRGNPKDMVHLAFDTISSNARIKLEQVSPPVFDIRIRLKARILEKATFHFHVNATIIRNGVMD</sequence>
<gene>
    <name evidence="1" type="ORF">BAG01nite_35980</name>
</gene>
<evidence type="ECO:0000313" key="1">
    <source>
        <dbReference type="EMBL" id="GED27496.1"/>
    </source>
</evidence>
<comment type="caution">
    <text evidence="1">The sequence shown here is derived from an EMBL/GenBank/DDBJ whole genome shotgun (WGS) entry which is preliminary data.</text>
</comment>
<keyword evidence="2" id="KW-1185">Reference proteome</keyword>
<name>A0ABQ0SUM1_9BACL</name>
<protein>
    <submittedName>
        <fullName evidence="1">Uncharacterized protein</fullName>
    </submittedName>
</protein>
<evidence type="ECO:0000313" key="2">
    <source>
        <dbReference type="Proteomes" id="UP000317180"/>
    </source>
</evidence>
<accession>A0ABQ0SUM1</accession>
<dbReference type="Proteomes" id="UP000317180">
    <property type="component" value="Unassembled WGS sequence"/>
</dbReference>
<organism evidence="1 2">
    <name type="scientific">Brevibacillus agri</name>
    <dbReference type="NCBI Taxonomy" id="51101"/>
    <lineage>
        <taxon>Bacteria</taxon>
        <taxon>Bacillati</taxon>
        <taxon>Bacillota</taxon>
        <taxon>Bacilli</taxon>
        <taxon>Bacillales</taxon>
        <taxon>Paenibacillaceae</taxon>
        <taxon>Brevibacillus</taxon>
    </lineage>
</organism>
<dbReference type="RefSeq" id="WP_025845724.1">
    <property type="nucleotide sequence ID" value="NZ_BJOD01000042.1"/>
</dbReference>
<proteinExistence type="predicted"/>
<dbReference type="EMBL" id="BJOD01000042">
    <property type="protein sequence ID" value="GED27496.1"/>
    <property type="molecule type" value="Genomic_DNA"/>
</dbReference>
<reference evidence="1 2" key="1">
    <citation type="submission" date="2019-06" db="EMBL/GenBank/DDBJ databases">
        <title>Whole genome shotgun sequence of Brevibacillus agri NBRC 15538.</title>
        <authorList>
            <person name="Hosoyama A."/>
            <person name="Uohara A."/>
            <person name="Ohji S."/>
            <person name="Ichikawa N."/>
        </authorList>
    </citation>
    <scope>NUCLEOTIDE SEQUENCE [LARGE SCALE GENOMIC DNA]</scope>
    <source>
        <strain evidence="1 2">NBRC 15538</strain>
    </source>
</reference>
<dbReference type="GeneID" id="82813786"/>